<dbReference type="OrthoDB" id="640249at2759"/>
<dbReference type="EMBL" id="UYYB01141496">
    <property type="protein sequence ID" value="VDM85525.1"/>
    <property type="molecule type" value="Genomic_DNA"/>
</dbReference>
<evidence type="ECO:0000256" key="1">
    <source>
        <dbReference type="ARBA" id="ARBA00008455"/>
    </source>
</evidence>
<dbReference type="Gene3D" id="3.90.70.10">
    <property type="entry name" value="Cysteine proteinases"/>
    <property type="match status" value="1"/>
</dbReference>
<comment type="similarity">
    <text evidence="1">Belongs to the peptidase C1 family.</text>
</comment>
<proteinExistence type="inferred from homology"/>
<gene>
    <name evidence="3" type="ORF">SVUK_LOCUS20523</name>
</gene>
<evidence type="ECO:0000313" key="3">
    <source>
        <dbReference type="EMBL" id="VDM85525.1"/>
    </source>
</evidence>
<dbReference type="SUPFAM" id="SSF54001">
    <property type="entry name" value="Cysteine proteinases"/>
    <property type="match status" value="1"/>
</dbReference>
<protein>
    <recommendedName>
        <fullName evidence="2">Peptidase C1A papain C-terminal domain-containing protein</fullName>
    </recommendedName>
</protein>
<sequence length="90" mass="10485">MVEEINKWITLTYNGKSYLKIFSITKQPQRPTKGHAVKIIGWGTDQETKKDYWLIANSWGVRWGEEDYFKMLRGSNECGIEANVTAGRWD</sequence>
<dbReference type="GO" id="GO:0006508">
    <property type="term" value="P:proteolysis"/>
    <property type="evidence" value="ECO:0007669"/>
    <property type="project" value="InterPro"/>
</dbReference>
<dbReference type="PANTHER" id="PTHR12411">
    <property type="entry name" value="CYSTEINE PROTEASE FAMILY C1-RELATED"/>
    <property type="match status" value="1"/>
</dbReference>
<dbReference type="InterPro" id="IPR038765">
    <property type="entry name" value="Papain-like_cys_pep_sf"/>
</dbReference>
<dbReference type="Pfam" id="PF00112">
    <property type="entry name" value="Peptidase_C1"/>
    <property type="match status" value="1"/>
</dbReference>
<dbReference type="InterPro" id="IPR000668">
    <property type="entry name" value="Peptidase_C1A_C"/>
</dbReference>
<dbReference type="AlphaFoldDB" id="A0A3P7LT22"/>
<feature type="domain" description="Peptidase C1A papain C-terminal" evidence="2">
    <location>
        <begin position="30"/>
        <end position="86"/>
    </location>
</feature>
<name>A0A3P7LT22_STRVU</name>
<evidence type="ECO:0000313" key="4">
    <source>
        <dbReference type="Proteomes" id="UP000270094"/>
    </source>
</evidence>
<evidence type="ECO:0000259" key="2">
    <source>
        <dbReference type="Pfam" id="PF00112"/>
    </source>
</evidence>
<reference evidence="3 4" key="1">
    <citation type="submission" date="2018-11" db="EMBL/GenBank/DDBJ databases">
        <authorList>
            <consortium name="Pathogen Informatics"/>
        </authorList>
    </citation>
    <scope>NUCLEOTIDE SEQUENCE [LARGE SCALE GENOMIC DNA]</scope>
</reference>
<dbReference type="Proteomes" id="UP000270094">
    <property type="component" value="Unassembled WGS sequence"/>
</dbReference>
<organism evidence="3 4">
    <name type="scientific">Strongylus vulgaris</name>
    <name type="common">Blood worm</name>
    <dbReference type="NCBI Taxonomy" id="40348"/>
    <lineage>
        <taxon>Eukaryota</taxon>
        <taxon>Metazoa</taxon>
        <taxon>Ecdysozoa</taxon>
        <taxon>Nematoda</taxon>
        <taxon>Chromadorea</taxon>
        <taxon>Rhabditida</taxon>
        <taxon>Rhabditina</taxon>
        <taxon>Rhabditomorpha</taxon>
        <taxon>Strongyloidea</taxon>
        <taxon>Strongylidae</taxon>
        <taxon>Strongylus</taxon>
    </lineage>
</organism>
<keyword evidence="4" id="KW-1185">Reference proteome</keyword>
<dbReference type="InterPro" id="IPR013128">
    <property type="entry name" value="Peptidase_C1A"/>
</dbReference>
<accession>A0A3P7LT22</accession>
<dbReference type="GO" id="GO:0008234">
    <property type="term" value="F:cysteine-type peptidase activity"/>
    <property type="evidence" value="ECO:0007669"/>
    <property type="project" value="InterPro"/>
</dbReference>